<sequence>LIVIIFILIGTNHSTSCLLAFKSVASDVKKTYLINEFLNAHTAYGPGLGVFTPYWYADISYDNIPFVGKIISGGKEGTSSRLRINPINPLSKSPDNPFPPLYKARPLPPHVPEPMDVIAVPLEEESLHGEPLFPKGFLSSNYNPFNNPFGESIARQNEKGDRVVHSDSTSQTSDNIYLGKLIFILH</sequence>
<proteinExistence type="predicted"/>
<dbReference type="AlphaFoldDB" id="A0A0N5D458"/>
<evidence type="ECO:0000313" key="2">
    <source>
        <dbReference type="WBParaSite" id="TCLT_0000774401-mRNA-1"/>
    </source>
</evidence>
<protein>
    <submittedName>
        <fullName evidence="2">COesterase domain-containing protein</fullName>
    </submittedName>
</protein>
<accession>A0A0N5D458</accession>
<feature type="chain" id="PRO_5005896413" evidence="1">
    <location>
        <begin position="18"/>
        <end position="186"/>
    </location>
</feature>
<reference evidence="2" key="1">
    <citation type="submission" date="2017-02" db="UniProtKB">
        <authorList>
            <consortium name="WormBaseParasite"/>
        </authorList>
    </citation>
    <scope>IDENTIFICATION</scope>
</reference>
<organism evidence="2">
    <name type="scientific">Thelazia callipaeda</name>
    <name type="common">Oriental eyeworm</name>
    <name type="synonym">Parasitic nematode</name>
    <dbReference type="NCBI Taxonomy" id="103827"/>
    <lineage>
        <taxon>Eukaryota</taxon>
        <taxon>Metazoa</taxon>
        <taxon>Ecdysozoa</taxon>
        <taxon>Nematoda</taxon>
        <taxon>Chromadorea</taxon>
        <taxon>Rhabditida</taxon>
        <taxon>Spirurina</taxon>
        <taxon>Spiruromorpha</taxon>
        <taxon>Thelazioidea</taxon>
        <taxon>Thelaziidae</taxon>
        <taxon>Thelazia</taxon>
    </lineage>
</organism>
<evidence type="ECO:0000256" key="1">
    <source>
        <dbReference type="SAM" id="SignalP"/>
    </source>
</evidence>
<keyword evidence="1" id="KW-0732">Signal</keyword>
<dbReference type="WBParaSite" id="TCLT_0000774401-mRNA-1">
    <property type="protein sequence ID" value="TCLT_0000774401-mRNA-1"/>
    <property type="gene ID" value="TCLT_0000774401"/>
</dbReference>
<name>A0A0N5D458_THECL</name>
<feature type="signal peptide" evidence="1">
    <location>
        <begin position="1"/>
        <end position="17"/>
    </location>
</feature>